<evidence type="ECO:0000259" key="12">
    <source>
        <dbReference type="PROSITE" id="PS50089"/>
    </source>
</evidence>
<accession>A0AA88KK08</accession>
<dbReference type="GO" id="GO:1904294">
    <property type="term" value="P:positive regulation of ERAD pathway"/>
    <property type="evidence" value="ECO:0007669"/>
    <property type="project" value="InterPro"/>
</dbReference>
<dbReference type="InterPro" id="IPR018957">
    <property type="entry name" value="Znf_C3HC4_RING-type"/>
</dbReference>
<dbReference type="InterPro" id="IPR017907">
    <property type="entry name" value="Znf_RING_CS"/>
</dbReference>
<evidence type="ECO:0000256" key="11">
    <source>
        <dbReference type="SAM" id="Phobius"/>
    </source>
</evidence>
<feature type="compositionally biased region" description="Polar residues" evidence="10">
    <location>
        <begin position="69"/>
        <end position="84"/>
    </location>
</feature>
<keyword evidence="2 11" id="KW-0812">Transmembrane</keyword>
<dbReference type="EMBL" id="PYSW02000016">
    <property type="protein sequence ID" value="KAG2386230.1"/>
    <property type="molecule type" value="Genomic_DNA"/>
</dbReference>
<evidence type="ECO:0000256" key="8">
    <source>
        <dbReference type="ARBA" id="ARBA00023136"/>
    </source>
</evidence>
<evidence type="ECO:0000256" key="10">
    <source>
        <dbReference type="SAM" id="MobiDB-lite"/>
    </source>
</evidence>
<dbReference type="GeneID" id="68095131"/>
<dbReference type="GO" id="GO:0008270">
    <property type="term" value="F:zinc ion binding"/>
    <property type="evidence" value="ECO:0007669"/>
    <property type="project" value="UniProtKB-KW"/>
</dbReference>
<evidence type="ECO:0000256" key="1">
    <source>
        <dbReference type="ARBA" id="ARBA00004141"/>
    </source>
</evidence>
<name>A0AA88KK08_NAELO</name>
<gene>
    <name evidence="13" type="ORF">C9374_002676</name>
</gene>
<dbReference type="PANTHER" id="PTHR15860">
    <property type="entry name" value="UNCHARACTERIZED RING FINGER-CONTAINING PROTEIN"/>
    <property type="match status" value="1"/>
</dbReference>
<dbReference type="PROSITE" id="PS00518">
    <property type="entry name" value="ZF_RING_1"/>
    <property type="match status" value="1"/>
</dbReference>
<feature type="transmembrane region" description="Helical" evidence="11">
    <location>
        <begin position="264"/>
        <end position="289"/>
    </location>
</feature>
<organism evidence="13 14">
    <name type="scientific">Naegleria lovaniensis</name>
    <name type="common">Amoeba</name>
    <dbReference type="NCBI Taxonomy" id="51637"/>
    <lineage>
        <taxon>Eukaryota</taxon>
        <taxon>Discoba</taxon>
        <taxon>Heterolobosea</taxon>
        <taxon>Tetramitia</taxon>
        <taxon>Eutetramitia</taxon>
        <taxon>Vahlkampfiidae</taxon>
        <taxon>Naegleria</taxon>
    </lineage>
</organism>
<keyword evidence="4 9" id="KW-0863">Zinc-finger</keyword>
<dbReference type="Pfam" id="PF00097">
    <property type="entry name" value="zf-C3HC4"/>
    <property type="match status" value="1"/>
</dbReference>
<keyword evidence="8 11" id="KW-0472">Membrane</keyword>
<comment type="subcellular location">
    <subcellularLocation>
        <location evidence="1">Membrane</location>
        <topology evidence="1">Multi-pass membrane protein</topology>
    </subcellularLocation>
</comment>
<dbReference type="PROSITE" id="PS50089">
    <property type="entry name" value="ZF_RING_2"/>
    <property type="match status" value="1"/>
</dbReference>
<dbReference type="SMART" id="SM00184">
    <property type="entry name" value="RING"/>
    <property type="match status" value="1"/>
</dbReference>
<feature type="compositionally biased region" description="Low complexity" evidence="10">
    <location>
        <begin position="119"/>
        <end position="145"/>
    </location>
</feature>
<sequence length="452" mass="51487">MSSNNNNDDDLEEHHHPLEDIGGATTLLNHDSLSQQHTNDDSEEQVSDSHPILMNNNNTTSTNTSETTLQQPLQDSSINSRTGINNGGDIASLQLDGRNILELLNRFRNNSQLTIGRLNTPNNSTTPTTNNDPNHNTPQQQNNANANQRAIRINLHDLSLFIFRVLPIIVLPFMVLMYWHFIGVLLFIWLTTTSINSDIRIKEQVALKQARKIIVLIFQGILLLLSIGVIFLFFFKDKFWHLFYFTIPELSDQRSVIDTFWDCLFYVFLVDSIIKLAGMIVKTIIVLTLPPMLKQIHIGRILATFEVLFQLYRIALPPNVWIRYLLNSYHQVFAIIAIVIYAGFKLGSLLTLLFELFISFKSLFSPTCPYGKRLSSSEVLELGEHHECSICLQNYERPVRLQCQHVYCEQCITEWVQTGNQTCPVCRAPVSQGGLPISSRYEKGGTALFCFI</sequence>
<dbReference type="Gene3D" id="3.30.40.10">
    <property type="entry name" value="Zinc/RING finger domain, C3HC4 (zinc finger)"/>
    <property type="match status" value="1"/>
</dbReference>
<dbReference type="InterPro" id="IPR001841">
    <property type="entry name" value="Znf_RING"/>
</dbReference>
<evidence type="ECO:0000313" key="14">
    <source>
        <dbReference type="Proteomes" id="UP000816034"/>
    </source>
</evidence>
<dbReference type="Proteomes" id="UP000816034">
    <property type="component" value="Unassembled WGS sequence"/>
</dbReference>
<evidence type="ECO:0000256" key="6">
    <source>
        <dbReference type="ARBA" id="ARBA00022833"/>
    </source>
</evidence>
<dbReference type="PANTHER" id="PTHR15860:SF0">
    <property type="entry name" value="LP20373P"/>
    <property type="match status" value="1"/>
</dbReference>
<evidence type="ECO:0000256" key="7">
    <source>
        <dbReference type="ARBA" id="ARBA00022989"/>
    </source>
</evidence>
<feature type="transmembrane region" description="Helical" evidence="11">
    <location>
        <begin position="332"/>
        <end position="354"/>
    </location>
</feature>
<feature type="region of interest" description="Disordered" evidence="10">
    <location>
        <begin position="34"/>
        <end position="85"/>
    </location>
</feature>
<dbReference type="RefSeq" id="XP_044550222.1">
    <property type="nucleotide sequence ID" value="XM_044692119.1"/>
</dbReference>
<evidence type="ECO:0000313" key="13">
    <source>
        <dbReference type="EMBL" id="KAG2386230.1"/>
    </source>
</evidence>
<keyword evidence="6" id="KW-0862">Zinc</keyword>
<dbReference type="GO" id="GO:0061630">
    <property type="term" value="F:ubiquitin protein ligase activity"/>
    <property type="evidence" value="ECO:0007669"/>
    <property type="project" value="InterPro"/>
</dbReference>
<dbReference type="GO" id="GO:0016020">
    <property type="term" value="C:membrane"/>
    <property type="evidence" value="ECO:0007669"/>
    <property type="project" value="UniProtKB-SubCell"/>
</dbReference>
<reference evidence="13 14" key="1">
    <citation type="journal article" date="2018" name="BMC Genomics">
        <title>The genome of Naegleria lovaniensis, the basis for a comparative approach to unravel pathogenicity factors of the human pathogenic amoeba N. fowleri.</title>
        <authorList>
            <person name="Liechti N."/>
            <person name="Schurch N."/>
            <person name="Bruggmann R."/>
            <person name="Wittwer M."/>
        </authorList>
    </citation>
    <scope>NUCLEOTIDE SEQUENCE [LARGE SCALE GENOMIC DNA]</scope>
    <source>
        <strain evidence="13 14">ATCC 30569</strain>
    </source>
</reference>
<dbReference type="InterPro" id="IPR044235">
    <property type="entry name" value="RNFT1/2"/>
</dbReference>
<evidence type="ECO:0000256" key="5">
    <source>
        <dbReference type="ARBA" id="ARBA00022786"/>
    </source>
</evidence>
<keyword evidence="3" id="KW-0479">Metal-binding</keyword>
<feature type="compositionally biased region" description="Low complexity" evidence="10">
    <location>
        <begin position="55"/>
        <end position="68"/>
    </location>
</feature>
<proteinExistence type="predicted"/>
<dbReference type="AlphaFoldDB" id="A0AA88KK08"/>
<dbReference type="SUPFAM" id="SSF57850">
    <property type="entry name" value="RING/U-box"/>
    <property type="match status" value="1"/>
</dbReference>
<feature type="transmembrane region" description="Helical" evidence="11">
    <location>
        <begin position="161"/>
        <end position="192"/>
    </location>
</feature>
<evidence type="ECO:0000256" key="4">
    <source>
        <dbReference type="ARBA" id="ARBA00022771"/>
    </source>
</evidence>
<keyword evidence="5" id="KW-0833">Ubl conjugation pathway</keyword>
<feature type="transmembrane region" description="Helical" evidence="11">
    <location>
        <begin position="213"/>
        <end position="235"/>
    </location>
</feature>
<keyword evidence="7 11" id="KW-1133">Transmembrane helix</keyword>
<evidence type="ECO:0000256" key="3">
    <source>
        <dbReference type="ARBA" id="ARBA00022723"/>
    </source>
</evidence>
<protein>
    <recommendedName>
        <fullName evidence="12">RING-type domain-containing protein</fullName>
    </recommendedName>
</protein>
<feature type="region of interest" description="Disordered" evidence="10">
    <location>
        <begin position="114"/>
        <end position="145"/>
    </location>
</feature>
<evidence type="ECO:0000256" key="2">
    <source>
        <dbReference type="ARBA" id="ARBA00022692"/>
    </source>
</evidence>
<keyword evidence="14" id="KW-1185">Reference proteome</keyword>
<evidence type="ECO:0000256" key="9">
    <source>
        <dbReference type="PROSITE-ProRule" id="PRU00175"/>
    </source>
</evidence>
<dbReference type="InterPro" id="IPR013083">
    <property type="entry name" value="Znf_RING/FYVE/PHD"/>
</dbReference>
<comment type="caution">
    <text evidence="13">The sequence shown here is derived from an EMBL/GenBank/DDBJ whole genome shotgun (WGS) entry which is preliminary data.</text>
</comment>
<feature type="domain" description="RING-type" evidence="12">
    <location>
        <begin position="388"/>
        <end position="427"/>
    </location>
</feature>